<reference evidence="3 4" key="1">
    <citation type="submission" date="2017-09" db="EMBL/GenBank/DDBJ databases">
        <title>WGS assembly of Aquilegia coerulea Goldsmith.</title>
        <authorList>
            <person name="Hodges S."/>
            <person name="Kramer E."/>
            <person name="Nordborg M."/>
            <person name="Tomkins J."/>
            <person name="Borevitz J."/>
            <person name="Derieg N."/>
            <person name="Yan J."/>
            <person name="Mihaltcheva S."/>
            <person name="Hayes R.D."/>
            <person name="Rokhsar D."/>
        </authorList>
    </citation>
    <scope>NUCLEOTIDE SEQUENCE [LARGE SCALE GENOMIC DNA]</scope>
    <source>
        <strain evidence="4">cv. Goldsmith</strain>
    </source>
</reference>
<dbReference type="PANTHER" id="PTHR38355">
    <property type="entry name" value="OS06G0149500 PROTEIN"/>
    <property type="match status" value="1"/>
</dbReference>
<evidence type="ECO:0000313" key="4">
    <source>
        <dbReference type="Proteomes" id="UP000230069"/>
    </source>
</evidence>
<dbReference type="EMBL" id="KZ305031">
    <property type="protein sequence ID" value="PIA47369.1"/>
    <property type="molecule type" value="Genomic_DNA"/>
</dbReference>
<keyword evidence="1" id="KW-0175">Coiled coil</keyword>
<keyword evidence="4" id="KW-1185">Reference proteome</keyword>
<dbReference type="Proteomes" id="UP000230069">
    <property type="component" value="Unassembled WGS sequence"/>
</dbReference>
<gene>
    <name evidence="3" type="ORF">AQUCO_01400207v1</name>
</gene>
<dbReference type="AlphaFoldDB" id="A0A2G5DV27"/>
<dbReference type="GO" id="GO:0005739">
    <property type="term" value="C:mitochondrion"/>
    <property type="evidence" value="ECO:0007669"/>
    <property type="project" value="TreeGrafter"/>
</dbReference>
<dbReference type="STRING" id="218851.A0A2G5DV27"/>
<feature type="region of interest" description="Disordered" evidence="2">
    <location>
        <begin position="97"/>
        <end position="119"/>
    </location>
</feature>
<protein>
    <submittedName>
        <fullName evidence="3">Uncharacterized protein</fullName>
    </submittedName>
</protein>
<dbReference type="OrthoDB" id="1857819at2759"/>
<sequence>MQWVSKAMDTVTRASNNNIVINTFLIGAFAALSIRSMNQQNVLETLEAEKKSLLKTNKDMKKSMWEWKQQLFAEAAVEGSPVPLYKLKAIYGEATTTPQGLGRAPVSEGSKLPPTNFVV</sequence>
<dbReference type="FunCoup" id="A0A2G5DV27">
    <property type="interactions" value="1317"/>
</dbReference>
<evidence type="ECO:0000256" key="1">
    <source>
        <dbReference type="SAM" id="Coils"/>
    </source>
</evidence>
<evidence type="ECO:0000313" key="3">
    <source>
        <dbReference type="EMBL" id="PIA47369.1"/>
    </source>
</evidence>
<organism evidence="3 4">
    <name type="scientific">Aquilegia coerulea</name>
    <name type="common">Rocky mountain columbine</name>
    <dbReference type="NCBI Taxonomy" id="218851"/>
    <lineage>
        <taxon>Eukaryota</taxon>
        <taxon>Viridiplantae</taxon>
        <taxon>Streptophyta</taxon>
        <taxon>Embryophyta</taxon>
        <taxon>Tracheophyta</taxon>
        <taxon>Spermatophyta</taxon>
        <taxon>Magnoliopsida</taxon>
        <taxon>Ranunculales</taxon>
        <taxon>Ranunculaceae</taxon>
        <taxon>Thalictroideae</taxon>
        <taxon>Aquilegia</taxon>
    </lineage>
</organism>
<dbReference type="PANTHER" id="PTHR38355:SF1">
    <property type="entry name" value="OS06G0149500 PROTEIN"/>
    <property type="match status" value="1"/>
</dbReference>
<feature type="coiled-coil region" evidence="1">
    <location>
        <begin position="36"/>
        <end position="63"/>
    </location>
</feature>
<name>A0A2G5DV27_AQUCA</name>
<accession>A0A2G5DV27</accession>
<proteinExistence type="predicted"/>
<evidence type="ECO:0000256" key="2">
    <source>
        <dbReference type="SAM" id="MobiDB-lite"/>
    </source>
</evidence>
<dbReference type="InParanoid" id="A0A2G5DV27"/>